<protein>
    <submittedName>
        <fullName evidence="1">Uncharacterized protein</fullName>
    </submittedName>
</protein>
<sequence length="88" mass="9683">MGGRRVVSIGQAPCSEGSAPLAAAQKWQYRTMPPLLLRCCLQSLAAREWQLLTEGPALQAAAQKSQALRIYDHERGQDFTKGELQLSE</sequence>
<dbReference type="AlphaFoldDB" id="M7BYP2"/>
<dbReference type="EMBL" id="KB476411">
    <property type="protein sequence ID" value="EMP42309.1"/>
    <property type="molecule type" value="Genomic_DNA"/>
</dbReference>
<proteinExistence type="predicted"/>
<accession>M7BYP2</accession>
<keyword evidence="2" id="KW-1185">Reference proteome</keyword>
<organism evidence="1 2">
    <name type="scientific">Chelonia mydas</name>
    <name type="common">Green sea-turtle</name>
    <name type="synonym">Chelonia agassizi</name>
    <dbReference type="NCBI Taxonomy" id="8469"/>
    <lineage>
        <taxon>Eukaryota</taxon>
        <taxon>Metazoa</taxon>
        <taxon>Chordata</taxon>
        <taxon>Craniata</taxon>
        <taxon>Vertebrata</taxon>
        <taxon>Euteleostomi</taxon>
        <taxon>Archelosauria</taxon>
        <taxon>Testudinata</taxon>
        <taxon>Testudines</taxon>
        <taxon>Cryptodira</taxon>
        <taxon>Durocryptodira</taxon>
        <taxon>Americhelydia</taxon>
        <taxon>Chelonioidea</taxon>
        <taxon>Cheloniidae</taxon>
        <taxon>Chelonia</taxon>
    </lineage>
</organism>
<evidence type="ECO:0000313" key="2">
    <source>
        <dbReference type="Proteomes" id="UP000031443"/>
    </source>
</evidence>
<reference evidence="2" key="1">
    <citation type="journal article" date="2013" name="Nat. Genet.">
        <title>The draft genomes of soft-shell turtle and green sea turtle yield insights into the development and evolution of the turtle-specific body plan.</title>
        <authorList>
            <person name="Wang Z."/>
            <person name="Pascual-Anaya J."/>
            <person name="Zadissa A."/>
            <person name="Li W."/>
            <person name="Niimura Y."/>
            <person name="Huang Z."/>
            <person name="Li C."/>
            <person name="White S."/>
            <person name="Xiong Z."/>
            <person name="Fang D."/>
            <person name="Wang B."/>
            <person name="Ming Y."/>
            <person name="Chen Y."/>
            <person name="Zheng Y."/>
            <person name="Kuraku S."/>
            <person name="Pignatelli M."/>
            <person name="Herrero J."/>
            <person name="Beal K."/>
            <person name="Nozawa M."/>
            <person name="Li Q."/>
            <person name="Wang J."/>
            <person name="Zhang H."/>
            <person name="Yu L."/>
            <person name="Shigenobu S."/>
            <person name="Wang J."/>
            <person name="Liu J."/>
            <person name="Flicek P."/>
            <person name="Searle S."/>
            <person name="Wang J."/>
            <person name="Kuratani S."/>
            <person name="Yin Y."/>
            <person name="Aken B."/>
            <person name="Zhang G."/>
            <person name="Irie N."/>
        </authorList>
    </citation>
    <scope>NUCLEOTIDE SEQUENCE [LARGE SCALE GENOMIC DNA]</scope>
</reference>
<gene>
    <name evidence="1" type="ORF">UY3_00471</name>
</gene>
<evidence type="ECO:0000313" key="1">
    <source>
        <dbReference type="EMBL" id="EMP42309.1"/>
    </source>
</evidence>
<name>M7BYP2_CHEMY</name>
<dbReference type="Proteomes" id="UP000031443">
    <property type="component" value="Unassembled WGS sequence"/>
</dbReference>